<organism evidence="2 3">
    <name type="scientific">Kibdelosporangium aridum</name>
    <dbReference type="NCBI Taxonomy" id="2030"/>
    <lineage>
        <taxon>Bacteria</taxon>
        <taxon>Bacillati</taxon>
        <taxon>Actinomycetota</taxon>
        <taxon>Actinomycetes</taxon>
        <taxon>Pseudonocardiales</taxon>
        <taxon>Pseudonocardiaceae</taxon>
        <taxon>Kibdelosporangium</taxon>
    </lineage>
</organism>
<dbReference type="PROSITE" id="PS50943">
    <property type="entry name" value="HTH_CROC1"/>
    <property type="match status" value="1"/>
</dbReference>
<accession>A0A1W2B9P3</accession>
<dbReference type="InterPro" id="IPR043917">
    <property type="entry name" value="DUF5753"/>
</dbReference>
<dbReference type="Pfam" id="PF13560">
    <property type="entry name" value="HTH_31"/>
    <property type="match status" value="1"/>
</dbReference>
<dbReference type="CDD" id="cd00093">
    <property type="entry name" value="HTH_XRE"/>
    <property type="match status" value="1"/>
</dbReference>
<dbReference type="OrthoDB" id="4285266at2"/>
<dbReference type="GO" id="GO:0003677">
    <property type="term" value="F:DNA binding"/>
    <property type="evidence" value="ECO:0007669"/>
    <property type="project" value="InterPro"/>
</dbReference>
<dbReference type="Pfam" id="PF19054">
    <property type="entry name" value="DUF5753"/>
    <property type="match status" value="1"/>
</dbReference>
<feature type="domain" description="HTH cro/C1-type" evidence="1">
    <location>
        <begin position="19"/>
        <end position="72"/>
    </location>
</feature>
<reference evidence="2 3" key="1">
    <citation type="submission" date="2017-04" db="EMBL/GenBank/DDBJ databases">
        <authorList>
            <person name="Afonso C.L."/>
            <person name="Miller P.J."/>
            <person name="Scott M.A."/>
            <person name="Spackman E."/>
            <person name="Goraichik I."/>
            <person name="Dimitrov K.M."/>
            <person name="Suarez D.L."/>
            <person name="Swayne D.E."/>
        </authorList>
    </citation>
    <scope>NUCLEOTIDE SEQUENCE [LARGE SCALE GENOMIC DNA]</scope>
    <source>
        <strain evidence="2 3">DSM 43828</strain>
    </source>
</reference>
<proteinExistence type="predicted"/>
<gene>
    <name evidence="2" type="ORF">SAMN05661093_01460</name>
</gene>
<evidence type="ECO:0000259" key="1">
    <source>
        <dbReference type="PROSITE" id="PS50943"/>
    </source>
</evidence>
<dbReference type="InterPro" id="IPR001387">
    <property type="entry name" value="Cro/C1-type_HTH"/>
</dbReference>
<dbReference type="InterPro" id="IPR010982">
    <property type="entry name" value="Lambda_DNA-bd_dom_sf"/>
</dbReference>
<evidence type="ECO:0000313" key="3">
    <source>
        <dbReference type="Proteomes" id="UP000192674"/>
    </source>
</evidence>
<sequence>MAGVTPEPNYYGRQLQRELKKLREQNRLTQEEAGELVHIEFKKLSRIERRQLPTYHELVMLLDAYGVLSCDYGPYIELWELAKQRAWWRDFHLEDTRYVRMEDEADLKYEFQLGHIPTLLQTEEYAQRSINASKRSIKKFTDLRMHQQERLSTDPRLQLHALIHAPVLHQGVNKAQRDLLIERAEFPNVTIQIVPQRNTLHEGLHGSVILLSFDDPNEPDAAFAESLVGLQDTQDPERTAHIRHVLDRLSELAMSPEETLACLKTARIGP</sequence>
<protein>
    <submittedName>
        <fullName evidence="2">Helix-turn-helix domain-containing protein</fullName>
    </submittedName>
</protein>
<dbReference type="SUPFAM" id="SSF47413">
    <property type="entry name" value="lambda repressor-like DNA-binding domains"/>
    <property type="match status" value="1"/>
</dbReference>
<dbReference type="Proteomes" id="UP000192674">
    <property type="component" value="Unassembled WGS sequence"/>
</dbReference>
<keyword evidence="3" id="KW-1185">Reference proteome</keyword>
<dbReference type="AlphaFoldDB" id="A0A1W2B9P3"/>
<dbReference type="EMBL" id="FWXV01000001">
    <property type="protein sequence ID" value="SMC69432.1"/>
    <property type="molecule type" value="Genomic_DNA"/>
</dbReference>
<dbReference type="Gene3D" id="1.10.260.40">
    <property type="entry name" value="lambda repressor-like DNA-binding domains"/>
    <property type="match status" value="1"/>
</dbReference>
<evidence type="ECO:0000313" key="2">
    <source>
        <dbReference type="EMBL" id="SMC69432.1"/>
    </source>
</evidence>
<name>A0A1W2B9P3_KIBAR</name>
<dbReference type="RefSeq" id="WP_033393377.1">
    <property type="nucleotide sequence ID" value="NZ_FWXV01000001.1"/>
</dbReference>